<sequence length="406" mass="44862">MTNMKPFHYSKLSASASEIRLLRILPGDPGSPIRAKLYTFRLLPSLKGCPRFAAISYTSSAPKQPPIPVQTNDALLPVHPTVHELLITLRDSRAQFPQQPHFVWIDDVCINQEDADERNGRGKLMRTVYSSAVTVMVWLGAAANGSDEAMEYLGGLKREEQAATKGLESGGKREVLFADGDLGGAFQGGIGNKVVALLSREAWGRMGIVNEVLLARRLLLLCGSKRVGWKRLSSFFGAVESHLAQSPRRVGELGCGIRAMMTQAYRLVMARGYLSAEAVNPAEKELPCMQLLDVFCSESSYEIDVGDLGAALEVYNDLAAYFMSRILDELKTLMEQSSVVTLRVRDSVGRSVDNTEAEITRFETILQRIDTLETDFDRISQIRNIVRRLGSCTEELEESLDVGEAQ</sequence>
<dbReference type="PANTHER" id="PTHR24148">
    <property type="entry name" value="ANKYRIN REPEAT DOMAIN-CONTAINING PROTEIN 39 HOMOLOG-RELATED"/>
    <property type="match status" value="1"/>
</dbReference>
<organism evidence="2 3">
    <name type="scientific">Cercophora newfieldiana</name>
    <dbReference type="NCBI Taxonomy" id="92897"/>
    <lineage>
        <taxon>Eukaryota</taxon>
        <taxon>Fungi</taxon>
        <taxon>Dikarya</taxon>
        <taxon>Ascomycota</taxon>
        <taxon>Pezizomycotina</taxon>
        <taxon>Sordariomycetes</taxon>
        <taxon>Sordariomycetidae</taxon>
        <taxon>Sordariales</taxon>
        <taxon>Lasiosphaeriaceae</taxon>
        <taxon>Cercophora</taxon>
    </lineage>
</organism>
<accession>A0AA39XZP8</accession>
<dbReference type="InterPro" id="IPR052895">
    <property type="entry name" value="HetReg/Transcr_Mod"/>
</dbReference>
<dbReference type="EMBL" id="JAULSV010000005">
    <property type="protein sequence ID" value="KAK0643274.1"/>
    <property type="molecule type" value="Genomic_DNA"/>
</dbReference>
<dbReference type="Pfam" id="PF06985">
    <property type="entry name" value="HET"/>
    <property type="match status" value="1"/>
</dbReference>
<keyword evidence="3" id="KW-1185">Reference proteome</keyword>
<comment type="caution">
    <text evidence="2">The sequence shown here is derived from an EMBL/GenBank/DDBJ whole genome shotgun (WGS) entry which is preliminary data.</text>
</comment>
<dbReference type="InterPro" id="IPR010730">
    <property type="entry name" value="HET"/>
</dbReference>
<evidence type="ECO:0000313" key="3">
    <source>
        <dbReference type="Proteomes" id="UP001174936"/>
    </source>
</evidence>
<feature type="domain" description="Heterokaryon incompatibility" evidence="1">
    <location>
        <begin position="52"/>
        <end position="163"/>
    </location>
</feature>
<evidence type="ECO:0000259" key="1">
    <source>
        <dbReference type="Pfam" id="PF06985"/>
    </source>
</evidence>
<proteinExistence type="predicted"/>
<evidence type="ECO:0000313" key="2">
    <source>
        <dbReference type="EMBL" id="KAK0643274.1"/>
    </source>
</evidence>
<gene>
    <name evidence="2" type="ORF">B0T16DRAFT_459440</name>
</gene>
<reference evidence="2" key="1">
    <citation type="submission" date="2023-06" db="EMBL/GenBank/DDBJ databases">
        <title>Genome-scale phylogeny and comparative genomics of the fungal order Sordariales.</title>
        <authorList>
            <consortium name="Lawrence Berkeley National Laboratory"/>
            <person name="Hensen N."/>
            <person name="Bonometti L."/>
            <person name="Westerberg I."/>
            <person name="Brannstrom I.O."/>
            <person name="Guillou S."/>
            <person name="Cros-Aarteil S."/>
            <person name="Calhoun S."/>
            <person name="Haridas S."/>
            <person name="Kuo A."/>
            <person name="Mondo S."/>
            <person name="Pangilinan J."/>
            <person name="Riley R."/>
            <person name="Labutti K."/>
            <person name="Andreopoulos B."/>
            <person name="Lipzen A."/>
            <person name="Chen C."/>
            <person name="Yanf M."/>
            <person name="Daum C."/>
            <person name="Ng V."/>
            <person name="Clum A."/>
            <person name="Steindorff A."/>
            <person name="Ohm R."/>
            <person name="Martin F."/>
            <person name="Silar P."/>
            <person name="Natvig D."/>
            <person name="Lalanne C."/>
            <person name="Gautier V."/>
            <person name="Ament-Velasquez S.L."/>
            <person name="Kruys A."/>
            <person name="Hutchinson M.I."/>
            <person name="Powell A.J."/>
            <person name="Barry K."/>
            <person name="Miller A.N."/>
            <person name="Grigoriev I.V."/>
            <person name="Debuchy R."/>
            <person name="Gladieux P."/>
            <person name="Thoren M.H."/>
            <person name="Johannesson H."/>
        </authorList>
    </citation>
    <scope>NUCLEOTIDE SEQUENCE</scope>
    <source>
        <strain evidence="2">SMH2532-1</strain>
    </source>
</reference>
<protein>
    <submittedName>
        <fullName evidence="2">Heterokaryon incompatibility protein-domain-containing protein</fullName>
    </submittedName>
</protein>
<dbReference type="AlphaFoldDB" id="A0AA39XZP8"/>
<dbReference type="Proteomes" id="UP001174936">
    <property type="component" value="Unassembled WGS sequence"/>
</dbReference>
<dbReference type="PANTHER" id="PTHR24148:SF73">
    <property type="entry name" value="HET DOMAIN PROTEIN (AFU_ORTHOLOGUE AFUA_8G01020)"/>
    <property type="match status" value="1"/>
</dbReference>
<name>A0AA39XZP8_9PEZI</name>